<reference evidence="1" key="2">
    <citation type="journal article" date="2018" name="Nature">
        <title>A major lineage of non-tailed dsDNA viruses as unrecognized killers of marine bacteria.</title>
        <authorList>
            <person name="Kauffman K.M."/>
            <person name="Hussain F.A."/>
            <person name="Yang J."/>
            <person name="Arevalo P."/>
            <person name="Brown J.M."/>
            <person name="Chang W.K."/>
            <person name="VanInsberghe D."/>
            <person name="Elsherbini J."/>
            <person name="Sharma R.S."/>
            <person name="Cutler M.B."/>
            <person name="Kelly L."/>
            <person name="Polz M.F."/>
        </authorList>
    </citation>
    <scope>NUCLEOTIDE SEQUENCE</scope>
    <source>
        <strain evidence="1">10N.222.46.E12</strain>
    </source>
</reference>
<sequence>MKDIKMIDSITLTKIPTLKDVDPRTDMRCDIPIRLHYCSESHHEYQSQKAQIAVGAILPNDDIEERLEQSQLTLSVEASRYLLAHISYAYFDYGIDVVHTSVLPYKGEGYLSLSNPRYIGTGLNNDYIQDLSLLEHDEIRGLVQWMKKYKEEGWYLVGLHDVHISGELCENIQFTLFLSPYVFALEDRLAALTEGHDKK</sequence>
<accession>A0A7Z1RZM8</accession>
<dbReference type="AlphaFoldDB" id="A0A7Z1RZM8"/>
<gene>
    <name evidence="1" type="ORF">BCS90_25895</name>
</gene>
<name>A0A7Z1RZM8_9VIBR</name>
<reference evidence="1" key="1">
    <citation type="submission" date="2016-07" db="EMBL/GenBank/DDBJ databases">
        <authorList>
            <person name="Kauffman K."/>
            <person name="Arevalo P."/>
            <person name="Polz M.F."/>
        </authorList>
    </citation>
    <scope>NUCLEOTIDE SEQUENCE</scope>
    <source>
        <strain evidence="1">10N.222.46.E12</strain>
    </source>
</reference>
<dbReference type="EMBL" id="MDBS01000083">
    <property type="protein sequence ID" value="PMP22189.1"/>
    <property type="molecule type" value="Genomic_DNA"/>
</dbReference>
<protein>
    <submittedName>
        <fullName evidence="1">Uncharacterized protein</fullName>
    </submittedName>
</protein>
<evidence type="ECO:0000313" key="1">
    <source>
        <dbReference type="EMBL" id="PMP22189.1"/>
    </source>
</evidence>
<comment type="caution">
    <text evidence="1">The sequence shown here is derived from an EMBL/GenBank/DDBJ whole genome shotgun (WGS) entry which is preliminary data.</text>
</comment>
<proteinExistence type="predicted"/>
<organism evidence="1">
    <name type="scientific">Vibrio cyclitrophicus</name>
    <dbReference type="NCBI Taxonomy" id="47951"/>
    <lineage>
        <taxon>Bacteria</taxon>
        <taxon>Pseudomonadati</taxon>
        <taxon>Pseudomonadota</taxon>
        <taxon>Gammaproteobacteria</taxon>
        <taxon>Vibrionales</taxon>
        <taxon>Vibrionaceae</taxon>
        <taxon>Vibrio</taxon>
    </lineage>
</organism>